<dbReference type="Proteomes" id="UP001151760">
    <property type="component" value="Unassembled WGS sequence"/>
</dbReference>
<dbReference type="InterPro" id="IPR038336">
    <property type="entry name" value="NET_sf"/>
</dbReference>
<feature type="region of interest" description="Disordered" evidence="3">
    <location>
        <begin position="126"/>
        <end position="154"/>
    </location>
</feature>
<protein>
    <submittedName>
        <fullName evidence="5">Transcription factor GTE4-like protein</fullName>
    </submittedName>
</protein>
<feature type="domain" description="NET" evidence="4">
    <location>
        <begin position="35"/>
        <end position="126"/>
    </location>
</feature>
<gene>
    <name evidence="5" type="ORF">Tco_0976413</name>
</gene>
<comment type="caution">
    <text evidence="5">The sequence shown here is derived from an EMBL/GenBank/DDBJ whole genome shotgun (WGS) entry which is preliminary data.</text>
</comment>
<keyword evidence="2" id="KW-0804">Transcription</keyword>
<organism evidence="5 6">
    <name type="scientific">Tanacetum coccineum</name>
    <dbReference type="NCBI Taxonomy" id="301880"/>
    <lineage>
        <taxon>Eukaryota</taxon>
        <taxon>Viridiplantae</taxon>
        <taxon>Streptophyta</taxon>
        <taxon>Embryophyta</taxon>
        <taxon>Tracheophyta</taxon>
        <taxon>Spermatophyta</taxon>
        <taxon>Magnoliopsida</taxon>
        <taxon>eudicotyledons</taxon>
        <taxon>Gunneridae</taxon>
        <taxon>Pentapetalae</taxon>
        <taxon>asterids</taxon>
        <taxon>campanulids</taxon>
        <taxon>Asterales</taxon>
        <taxon>Asteraceae</taxon>
        <taxon>Asteroideae</taxon>
        <taxon>Anthemideae</taxon>
        <taxon>Anthemidinae</taxon>
        <taxon>Tanacetum</taxon>
    </lineage>
</organism>
<dbReference type="Gene3D" id="1.20.1270.220">
    <property type="match status" value="1"/>
</dbReference>
<evidence type="ECO:0000256" key="2">
    <source>
        <dbReference type="ARBA" id="ARBA00023163"/>
    </source>
</evidence>
<name>A0ABQ5EHA0_9ASTR</name>
<evidence type="ECO:0000256" key="1">
    <source>
        <dbReference type="ARBA" id="ARBA00023015"/>
    </source>
</evidence>
<dbReference type="PROSITE" id="PS51525">
    <property type="entry name" value="NET"/>
    <property type="match status" value="1"/>
</dbReference>
<dbReference type="InterPro" id="IPR027353">
    <property type="entry name" value="NET_dom"/>
</dbReference>
<evidence type="ECO:0000259" key="4">
    <source>
        <dbReference type="PROSITE" id="PS51525"/>
    </source>
</evidence>
<reference evidence="5" key="2">
    <citation type="submission" date="2022-01" db="EMBL/GenBank/DDBJ databases">
        <authorList>
            <person name="Yamashiro T."/>
            <person name="Shiraishi A."/>
            <person name="Satake H."/>
            <person name="Nakayama K."/>
        </authorList>
    </citation>
    <scope>NUCLEOTIDE SEQUENCE</scope>
</reference>
<dbReference type="Pfam" id="PF17035">
    <property type="entry name" value="BET"/>
    <property type="match status" value="1"/>
</dbReference>
<proteinExistence type="predicted"/>
<dbReference type="EMBL" id="BQNB010016305">
    <property type="protein sequence ID" value="GJT50256.1"/>
    <property type="molecule type" value="Genomic_DNA"/>
</dbReference>
<keyword evidence="6" id="KW-1185">Reference proteome</keyword>
<reference evidence="5" key="1">
    <citation type="journal article" date="2022" name="Int. J. Mol. Sci.">
        <title>Draft Genome of Tanacetum Coccineum: Genomic Comparison of Closely Related Tanacetum-Family Plants.</title>
        <authorList>
            <person name="Yamashiro T."/>
            <person name="Shiraishi A."/>
            <person name="Nakayama K."/>
            <person name="Satake H."/>
        </authorList>
    </citation>
    <scope>NUCLEOTIDE SEQUENCE</scope>
</reference>
<accession>A0ABQ5EHA0</accession>
<evidence type="ECO:0000313" key="6">
    <source>
        <dbReference type="Proteomes" id="UP001151760"/>
    </source>
</evidence>
<evidence type="ECO:0000256" key="3">
    <source>
        <dbReference type="SAM" id="MobiDB-lite"/>
    </source>
</evidence>
<keyword evidence="1" id="KW-0805">Transcription regulation</keyword>
<evidence type="ECO:0000313" key="5">
    <source>
        <dbReference type="EMBL" id="GJT50256.1"/>
    </source>
</evidence>
<sequence length="238" mass="26871">MTENTRALSKEHQPLIPSRADLKWRYTWRIGPRPSTTRFQGYKLMATVEDVADMEAIGFGLSKNAFTIAFTYFNCERLEMRIIKKKNTLSENDEEIEIDIDSVDIETLWELDRYVTNYKKNLSKNPVVSVPHAPNEKRADEQGPAPTPLNQGENRGDIASRIEINENDKVGGVFIDVDTNVLFLDFGYKQIQIVTVTLKKDQLRVLILNSLGVVTKASIKNLLPSVVGDPNNLDAMAS</sequence>
<dbReference type="PANTHER" id="PTHR45926">
    <property type="entry name" value="OSJNBA0053K19.4 PROTEIN"/>
    <property type="match status" value="1"/>
</dbReference>